<dbReference type="EMBL" id="FPHM01000170">
    <property type="protein sequence ID" value="SFV70765.1"/>
    <property type="molecule type" value="Genomic_DNA"/>
</dbReference>
<feature type="domain" description="DUF234" evidence="1">
    <location>
        <begin position="134"/>
        <end position="220"/>
    </location>
</feature>
<dbReference type="PANTHER" id="PTHR34704">
    <property type="entry name" value="ATPASE"/>
    <property type="match status" value="1"/>
</dbReference>
<dbReference type="InterPro" id="IPR004256">
    <property type="entry name" value="DUF234"/>
</dbReference>
<dbReference type="AlphaFoldDB" id="A0A1W1CYG7"/>
<proteinExistence type="predicted"/>
<organism evidence="2">
    <name type="scientific">hydrothermal vent metagenome</name>
    <dbReference type="NCBI Taxonomy" id="652676"/>
    <lineage>
        <taxon>unclassified sequences</taxon>
        <taxon>metagenomes</taxon>
        <taxon>ecological metagenomes</taxon>
    </lineage>
</organism>
<gene>
    <name evidence="2" type="ORF">MNB_SV-13-401</name>
</gene>
<accession>A0A1W1CYG7</accession>
<sequence length="275" mass="32547">MLEYFSIFGGLYGVLDIDYFDDFFKVIETHFVHTFEMYENLVSPSYIIDTPYRELLMAIAQGDGKFYKAFRKAKLSDRVGEMLVKDLLDKGVLRMEYSRESPLRRHSKHKLKKEHRAYVIQDKLRFNKPFLRFWFAFVSPYQRLLREGKKEAFMENFRQHYERLRSLVFEELCNALLLESSKEKIFSSGSYWNIHSEFDVLAITEKKKIILGECKYKERKVCKNELTKLEYKAMASNIPVETYVLFSKSGFSKELLASSSKNLRLFDLASLSILL</sequence>
<dbReference type="Pfam" id="PF03008">
    <property type="entry name" value="DUF234"/>
    <property type="match status" value="1"/>
</dbReference>
<protein>
    <recommendedName>
        <fullName evidence="1">DUF234 domain-containing protein</fullName>
    </recommendedName>
</protein>
<evidence type="ECO:0000313" key="2">
    <source>
        <dbReference type="EMBL" id="SFV70765.1"/>
    </source>
</evidence>
<evidence type="ECO:0000259" key="1">
    <source>
        <dbReference type="Pfam" id="PF03008"/>
    </source>
</evidence>
<name>A0A1W1CYG7_9ZZZZ</name>
<dbReference type="PANTHER" id="PTHR34704:SF1">
    <property type="entry name" value="ATPASE"/>
    <property type="match status" value="1"/>
</dbReference>
<reference evidence="2" key="1">
    <citation type="submission" date="2016-10" db="EMBL/GenBank/DDBJ databases">
        <authorList>
            <person name="de Groot N.N."/>
        </authorList>
    </citation>
    <scope>NUCLEOTIDE SEQUENCE</scope>
</reference>